<dbReference type="InterPro" id="IPR043161">
    <property type="entry name" value="DOCK_C_lobe_A"/>
</dbReference>
<protein>
    <recommendedName>
        <fullName evidence="3">DOCKER domain-containing protein</fullName>
    </recommendedName>
</protein>
<gene>
    <name evidence="4" type="ORF">SMTD_LOCUS12619</name>
</gene>
<proteinExistence type="inferred from homology"/>
<dbReference type="PANTHER" id="PTHR23317:SF26">
    <property type="entry name" value="ZIZIMIN, ISOFORM K"/>
    <property type="match status" value="1"/>
</dbReference>
<dbReference type="PANTHER" id="PTHR23317">
    <property type="entry name" value="DEDICATOR OF CYTOKINESIS DOCK"/>
    <property type="match status" value="1"/>
</dbReference>
<dbReference type="InterPro" id="IPR046769">
    <property type="entry name" value="DOCKER_Lobe_A"/>
</dbReference>
<evidence type="ECO:0000313" key="4">
    <source>
        <dbReference type="EMBL" id="VDP61384.1"/>
    </source>
</evidence>
<dbReference type="PROSITE" id="PS51651">
    <property type="entry name" value="DOCKER"/>
    <property type="match status" value="1"/>
</dbReference>
<accession>A0A3P8FSY1</accession>
<keyword evidence="1" id="KW-0344">Guanine-nucleotide releasing factor</keyword>
<dbReference type="GO" id="GO:0005085">
    <property type="term" value="F:guanyl-nucleotide exchange factor activity"/>
    <property type="evidence" value="ECO:0007669"/>
    <property type="project" value="UniProtKB-KW"/>
</dbReference>
<dbReference type="Gene3D" id="1.25.40.410">
    <property type="match status" value="2"/>
</dbReference>
<dbReference type="GO" id="GO:0007264">
    <property type="term" value="P:small GTPase-mediated signal transduction"/>
    <property type="evidence" value="ECO:0007669"/>
    <property type="project" value="InterPro"/>
</dbReference>
<evidence type="ECO:0000256" key="1">
    <source>
        <dbReference type="ARBA" id="ARBA00022658"/>
    </source>
</evidence>
<evidence type="ECO:0000313" key="5">
    <source>
        <dbReference type="Proteomes" id="UP000269396"/>
    </source>
</evidence>
<dbReference type="InterPro" id="IPR027357">
    <property type="entry name" value="DOCKER_dom"/>
</dbReference>
<dbReference type="InterPro" id="IPR026791">
    <property type="entry name" value="DOCK"/>
</dbReference>
<dbReference type="Proteomes" id="UP000269396">
    <property type="component" value="Unassembled WGS sequence"/>
</dbReference>
<evidence type="ECO:0000256" key="2">
    <source>
        <dbReference type="PROSITE-ProRule" id="PRU00984"/>
    </source>
</evidence>
<organism evidence="4 5">
    <name type="scientific">Schistosoma mattheei</name>
    <dbReference type="NCBI Taxonomy" id="31246"/>
    <lineage>
        <taxon>Eukaryota</taxon>
        <taxon>Metazoa</taxon>
        <taxon>Spiralia</taxon>
        <taxon>Lophotrochozoa</taxon>
        <taxon>Platyhelminthes</taxon>
        <taxon>Trematoda</taxon>
        <taxon>Digenea</taxon>
        <taxon>Strigeidida</taxon>
        <taxon>Schistosomatoidea</taxon>
        <taxon>Schistosomatidae</taxon>
        <taxon>Schistosoma</taxon>
    </lineage>
</organism>
<evidence type="ECO:0000259" key="3">
    <source>
        <dbReference type="PROSITE" id="PS51651"/>
    </source>
</evidence>
<dbReference type="AlphaFoldDB" id="A0A3P8FSY1"/>
<reference evidence="4 5" key="1">
    <citation type="submission" date="2018-11" db="EMBL/GenBank/DDBJ databases">
        <authorList>
            <consortium name="Pathogen Informatics"/>
        </authorList>
    </citation>
    <scope>NUCLEOTIDE SEQUENCE [LARGE SCALE GENOMIC DNA]</scope>
    <source>
        <strain>Denwood</strain>
        <strain evidence="5">Zambia</strain>
    </source>
</reference>
<feature type="domain" description="DOCKER" evidence="3">
    <location>
        <begin position="10"/>
        <end position="150"/>
    </location>
</feature>
<dbReference type="EMBL" id="UZAL01032628">
    <property type="protein sequence ID" value="VDP61384.1"/>
    <property type="molecule type" value="Genomic_DNA"/>
</dbReference>
<dbReference type="Pfam" id="PF06920">
    <property type="entry name" value="DHR-2_Lobe_A"/>
    <property type="match status" value="1"/>
</dbReference>
<comment type="similarity">
    <text evidence="2">Belongs to the DOCK family.</text>
</comment>
<name>A0A3P8FSY1_9TREM</name>
<sequence length="150" mass="17265">MTQRFNPQGSGTTSGDAVPCTWLEELVKLHMNSRSFTELAMTKLHIAALMAEYLKRKDMKQFNLENLLTDLNEAALALESAGLYECIQPVYNLILPVYESKCQYMNLAQIYHHIGRTYEAINRIESYGHRLFAAYYRVTFHGQVSYVSIM</sequence>
<keyword evidence="5" id="KW-1185">Reference proteome</keyword>